<protein>
    <submittedName>
        <fullName evidence="1">Ester cyclase</fullName>
    </submittedName>
</protein>
<accession>A0A9X1TYZ7</accession>
<dbReference type="InterPro" id="IPR032710">
    <property type="entry name" value="NTF2-like_dom_sf"/>
</dbReference>
<dbReference type="RefSeq" id="WP_235068354.1">
    <property type="nucleotide sequence ID" value="NZ_JAKFGM010000003.1"/>
</dbReference>
<comment type="caution">
    <text evidence="1">The sequence shown here is derived from an EMBL/GenBank/DDBJ whole genome shotgun (WGS) entry which is preliminary data.</text>
</comment>
<organism evidence="1 2">
    <name type="scientific">Sphingomonas cremea</name>
    <dbReference type="NCBI Taxonomy" id="2904799"/>
    <lineage>
        <taxon>Bacteria</taxon>
        <taxon>Pseudomonadati</taxon>
        <taxon>Pseudomonadota</taxon>
        <taxon>Alphaproteobacteria</taxon>
        <taxon>Sphingomonadales</taxon>
        <taxon>Sphingomonadaceae</taxon>
        <taxon>Sphingomonas</taxon>
    </lineage>
</organism>
<sequence length="147" mass="15979">MLTSAPAIAGPTENAEIGKRVFLEKMGQGRFDRLDEIYGPGFVAHGADRDYTLDEDNASGREWRRAVPDLKVDVVRTVAEGDFVAVHWRASGTNSVAAAGLPGLGGKAAIDGMTFFRFENGRIVEEWSVMDLATMMRQLAPKPAPKN</sequence>
<name>A0A9X1TYZ7_9SPHN</name>
<gene>
    <name evidence="1" type="ORF">LVY65_11315</name>
</gene>
<dbReference type="EMBL" id="JAKFGM010000003">
    <property type="protein sequence ID" value="MCF2515648.1"/>
    <property type="molecule type" value="Genomic_DNA"/>
</dbReference>
<dbReference type="PANTHER" id="PTHR38436:SF1">
    <property type="entry name" value="ESTER CYCLASE"/>
    <property type="match status" value="1"/>
</dbReference>
<dbReference type="PANTHER" id="PTHR38436">
    <property type="entry name" value="POLYKETIDE CYCLASE SNOAL-LIKE DOMAIN"/>
    <property type="match status" value="1"/>
</dbReference>
<dbReference type="Pfam" id="PF07366">
    <property type="entry name" value="SnoaL"/>
    <property type="match status" value="1"/>
</dbReference>
<dbReference type="GO" id="GO:0030638">
    <property type="term" value="P:polyketide metabolic process"/>
    <property type="evidence" value="ECO:0007669"/>
    <property type="project" value="InterPro"/>
</dbReference>
<dbReference type="Gene3D" id="3.10.450.50">
    <property type="match status" value="1"/>
</dbReference>
<dbReference type="Proteomes" id="UP001139410">
    <property type="component" value="Unassembled WGS sequence"/>
</dbReference>
<dbReference type="InterPro" id="IPR009959">
    <property type="entry name" value="Cyclase_SnoaL-like"/>
</dbReference>
<evidence type="ECO:0000313" key="2">
    <source>
        <dbReference type="Proteomes" id="UP001139410"/>
    </source>
</evidence>
<reference evidence="1" key="1">
    <citation type="submission" date="2022-01" db="EMBL/GenBank/DDBJ databases">
        <authorList>
            <person name="Jo J.-H."/>
            <person name="Im W.-T."/>
        </authorList>
    </citation>
    <scope>NUCLEOTIDE SEQUENCE</scope>
    <source>
        <strain evidence="1">G124</strain>
    </source>
</reference>
<dbReference type="AlphaFoldDB" id="A0A9X1TYZ7"/>
<evidence type="ECO:0000313" key="1">
    <source>
        <dbReference type="EMBL" id="MCF2515648.1"/>
    </source>
</evidence>
<proteinExistence type="predicted"/>
<keyword evidence="2" id="KW-1185">Reference proteome</keyword>
<dbReference type="SUPFAM" id="SSF54427">
    <property type="entry name" value="NTF2-like"/>
    <property type="match status" value="1"/>
</dbReference>